<evidence type="ECO:0000313" key="6">
    <source>
        <dbReference type="EMBL" id="KAI5080435.1"/>
    </source>
</evidence>
<evidence type="ECO:0000313" key="7">
    <source>
        <dbReference type="Proteomes" id="UP000886520"/>
    </source>
</evidence>
<feature type="compositionally biased region" description="Basic and acidic residues" evidence="4">
    <location>
        <begin position="195"/>
        <end position="205"/>
    </location>
</feature>
<dbReference type="GO" id="GO:0020037">
    <property type="term" value="F:heme binding"/>
    <property type="evidence" value="ECO:0007669"/>
    <property type="project" value="InterPro"/>
</dbReference>
<dbReference type="Proteomes" id="UP000886520">
    <property type="component" value="Chromosome 4"/>
</dbReference>
<dbReference type="Pfam" id="PF00067">
    <property type="entry name" value="p450"/>
    <property type="match status" value="1"/>
</dbReference>
<evidence type="ECO:0000256" key="5">
    <source>
        <dbReference type="SAM" id="Phobius"/>
    </source>
</evidence>
<proteinExistence type="inferred from homology"/>
<dbReference type="SUPFAM" id="SSF48264">
    <property type="entry name" value="Cytochrome P450"/>
    <property type="match status" value="1"/>
</dbReference>
<sequence>MSYTSALYTVLQLAGLNNDNYKVQLWHSPLIISVLLVAGACIWHDRKRNSSRPPGPMGLPIVGHLHLLGDKPHRALFNLSKLHGSLMWLRFGSIRVLVASSPQAARLILQTHDHTFSGRPRSAAALALFNGCTDITFSPSNSCWRLLRQIFVTDLVSSKRVEASRHVREAEAHMLVGAIVRLMTGASSGSPSAEPNRHDAEDAKGTKFPVSANPKYAHARTERTDVATSNQTLLSTCCISWMSCYVALASSI</sequence>
<comment type="caution">
    <text evidence="6">The sequence shown here is derived from an EMBL/GenBank/DDBJ whole genome shotgun (WGS) entry which is preliminary data.</text>
</comment>
<dbReference type="AlphaFoldDB" id="A0A9D4V6M7"/>
<dbReference type="EMBL" id="JABFUD020000004">
    <property type="protein sequence ID" value="KAI5080435.1"/>
    <property type="molecule type" value="Genomic_DNA"/>
</dbReference>
<organism evidence="6 7">
    <name type="scientific">Adiantum capillus-veneris</name>
    <name type="common">Maidenhair fern</name>
    <dbReference type="NCBI Taxonomy" id="13818"/>
    <lineage>
        <taxon>Eukaryota</taxon>
        <taxon>Viridiplantae</taxon>
        <taxon>Streptophyta</taxon>
        <taxon>Embryophyta</taxon>
        <taxon>Tracheophyta</taxon>
        <taxon>Polypodiopsida</taxon>
        <taxon>Polypodiidae</taxon>
        <taxon>Polypodiales</taxon>
        <taxon>Pteridineae</taxon>
        <taxon>Pteridaceae</taxon>
        <taxon>Vittarioideae</taxon>
        <taxon>Adiantum</taxon>
    </lineage>
</organism>
<dbReference type="OrthoDB" id="1470350at2759"/>
<evidence type="ECO:0008006" key="8">
    <source>
        <dbReference type="Google" id="ProtNLM"/>
    </source>
</evidence>
<keyword evidence="5" id="KW-0812">Transmembrane</keyword>
<keyword evidence="7" id="KW-1185">Reference proteome</keyword>
<dbReference type="GO" id="GO:0016705">
    <property type="term" value="F:oxidoreductase activity, acting on paired donors, with incorporation or reduction of molecular oxygen"/>
    <property type="evidence" value="ECO:0007669"/>
    <property type="project" value="InterPro"/>
</dbReference>
<evidence type="ECO:0000256" key="4">
    <source>
        <dbReference type="SAM" id="MobiDB-lite"/>
    </source>
</evidence>
<dbReference type="GO" id="GO:0005506">
    <property type="term" value="F:iron ion binding"/>
    <property type="evidence" value="ECO:0007669"/>
    <property type="project" value="InterPro"/>
</dbReference>
<evidence type="ECO:0000256" key="2">
    <source>
        <dbReference type="ARBA" id="ARBA00022723"/>
    </source>
</evidence>
<dbReference type="InterPro" id="IPR001128">
    <property type="entry name" value="Cyt_P450"/>
</dbReference>
<keyword evidence="5" id="KW-1133">Transmembrane helix</keyword>
<reference evidence="6" key="1">
    <citation type="submission" date="2021-01" db="EMBL/GenBank/DDBJ databases">
        <title>Adiantum capillus-veneris genome.</title>
        <authorList>
            <person name="Fang Y."/>
            <person name="Liao Q."/>
        </authorList>
    </citation>
    <scope>NUCLEOTIDE SEQUENCE</scope>
    <source>
        <strain evidence="6">H3</strain>
        <tissue evidence="6">Leaf</tissue>
    </source>
</reference>
<dbReference type="GO" id="GO:0004497">
    <property type="term" value="F:monooxygenase activity"/>
    <property type="evidence" value="ECO:0007669"/>
    <property type="project" value="InterPro"/>
</dbReference>
<accession>A0A9D4V6M7</accession>
<feature type="transmembrane region" description="Helical" evidence="5">
    <location>
        <begin position="25"/>
        <end position="43"/>
    </location>
</feature>
<feature type="region of interest" description="Disordered" evidence="4">
    <location>
        <begin position="186"/>
        <end position="207"/>
    </location>
</feature>
<keyword evidence="2" id="KW-0479">Metal-binding</keyword>
<dbReference type="PANTHER" id="PTHR47955">
    <property type="entry name" value="CYTOCHROME P450 FAMILY 71 PROTEIN"/>
    <property type="match status" value="1"/>
</dbReference>
<gene>
    <name evidence="6" type="ORF">GOP47_0003618</name>
</gene>
<comment type="similarity">
    <text evidence="1">Belongs to the cytochrome P450 family.</text>
</comment>
<protein>
    <recommendedName>
        <fullName evidence="8">Cytochrome P450</fullName>
    </recommendedName>
</protein>
<evidence type="ECO:0000256" key="1">
    <source>
        <dbReference type="ARBA" id="ARBA00010617"/>
    </source>
</evidence>
<dbReference type="InterPro" id="IPR036396">
    <property type="entry name" value="Cyt_P450_sf"/>
</dbReference>
<evidence type="ECO:0000256" key="3">
    <source>
        <dbReference type="ARBA" id="ARBA00023004"/>
    </source>
</evidence>
<dbReference type="Gene3D" id="1.10.630.10">
    <property type="entry name" value="Cytochrome P450"/>
    <property type="match status" value="1"/>
</dbReference>
<keyword evidence="5" id="KW-0472">Membrane</keyword>
<keyword evidence="3" id="KW-0408">Iron</keyword>
<name>A0A9D4V6M7_ADICA</name>